<dbReference type="Pfam" id="PF02924">
    <property type="entry name" value="HDPD"/>
    <property type="match status" value="1"/>
</dbReference>
<sequence length="123" mass="12874">MAESLIQTNSVTFDNLIAGHSEIVTDGITLKAGQAYLKGSVIGLTTATPKGSLVDSTKSDGTQTPYGILTEDVDATTADAPGVVYVRGEFNESKLIFGGTDTIATHKKSLRNAGIITRKTKKA</sequence>
<dbReference type="Gene3D" id="2.40.300.10">
    <property type="entry name" value="Head decoration protein D"/>
    <property type="match status" value="1"/>
</dbReference>
<keyword evidence="2" id="KW-1185">Reference proteome</keyword>
<dbReference type="InterPro" id="IPR004195">
    <property type="entry name" value="Head_decoration_D"/>
</dbReference>
<comment type="caution">
    <text evidence="1">The sequence shown here is derived from an EMBL/GenBank/DDBJ whole genome shotgun (WGS) entry which is preliminary data.</text>
</comment>
<accession>A0ABW9U0S4</accession>
<evidence type="ECO:0000313" key="2">
    <source>
        <dbReference type="Proteomes" id="UP000467637"/>
    </source>
</evidence>
<dbReference type="EMBL" id="WSEM01000004">
    <property type="protein sequence ID" value="MVQ33702.1"/>
    <property type="molecule type" value="Genomic_DNA"/>
</dbReference>
<evidence type="ECO:0000313" key="1">
    <source>
        <dbReference type="EMBL" id="MVQ33702.1"/>
    </source>
</evidence>
<organism evidence="1 2">
    <name type="scientific">Paenibacillus anseongense</name>
    <dbReference type="NCBI Taxonomy" id="2682845"/>
    <lineage>
        <taxon>Bacteria</taxon>
        <taxon>Bacillati</taxon>
        <taxon>Bacillota</taxon>
        <taxon>Bacilli</taxon>
        <taxon>Bacillales</taxon>
        <taxon>Paenibacillaceae</taxon>
        <taxon>Paenibacillus</taxon>
    </lineage>
</organism>
<proteinExistence type="predicted"/>
<dbReference type="RefSeq" id="WP_157317822.1">
    <property type="nucleotide sequence ID" value="NZ_WSEM01000004.1"/>
</dbReference>
<gene>
    <name evidence="1" type="ORF">GON05_03460</name>
</gene>
<name>A0ABW9U0S4_9BACL</name>
<dbReference type="Proteomes" id="UP000467637">
    <property type="component" value="Unassembled WGS sequence"/>
</dbReference>
<protein>
    <submittedName>
        <fullName evidence="1">Head decoration protein</fullName>
    </submittedName>
</protein>
<reference evidence="1 2" key="1">
    <citation type="submission" date="2019-12" db="EMBL/GenBank/DDBJ databases">
        <authorList>
            <person name="Huq M.A."/>
        </authorList>
    </citation>
    <scope>NUCLEOTIDE SEQUENCE [LARGE SCALE GENOMIC DNA]</scope>
    <source>
        <strain evidence="1 2">MAH-34</strain>
    </source>
</reference>